<accession>A0ABY5RUI6</accession>
<name>A0ABY5RUI6_9HYPH</name>
<gene>
    <name evidence="1" type="ORF">HPT29_000170</name>
</gene>
<reference evidence="1" key="1">
    <citation type="submission" date="2022-08" db="EMBL/GenBank/DDBJ databases">
        <title>Microvirga terrae sp. nov., isolated from soil.</title>
        <authorList>
            <person name="Kim K.H."/>
            <person name="Seo Y.L."/>
            <person name="Kim J.M."/>
            <person name="Lee J.K."/>
            <person name="Han D.M."/>
            <person name="Jeon C.O."/>
        </authorList>
    </citation>
    <scope>NUCLEOTIDE SEQUENCE</scope>
    <source>
        <strain evidence="1">R24</strain>
    </source>
</reference>
<evidence type="ECO:0008006" key="3">
    <source>
        <dbReference type="Google" id="ProtNLM"/>
    </source>
</evidence>
<keyword evidence="2" id="KW-1185">Reference proteome</keyword>
<organism evidence="1 2">
    <name type="scientific">Microvirga terrae</name>
    <dbReference type="NCBI Taxonomy" id="2740529"/>
    <lineage>
        <taxon>Bacteria</taxon>
        <taxon>Pseudomonadati</taxon>
        <taxon>Pseudomonadota</taxon>
        <taxon>Alphaproteobacteria</taxon>
        <taxon>Hyphomicrobiales</taxon>
        <taxon>Methylobacteriaceae</taxon>
        <taxon>Microvirga</taxon>
    </lineage>
</organism>
<dbReference type="EMBL" id="CP102845">
    <property type="protein sequence ID" value="UVF19614.1"/>
    <property type="molecule type" value="Genomic_DNA"/>
</dbReference>
<dbReference type="Proteomes" id="UP001017257">
    <property type="component" value="Chromosome"/>
</dbReference>
<evidence type="ECO:0000313" key="2">
    <source>
        <dbReference type="Proteomes" id="UP001017257"/>
    </source>
</evidence>
<sequence>MDTIINPADEQFLQLEHTQCVLCQYIGGSPDSRFGFPQMLPVALPRPKAEEEEGDEQ</sequence>
<proteinExistence type="predicted"/>
<protein>
    <recommendedName>
        <fullName evidence="3">Uracil-DNA glycosylase</fullName>
    </recommendedName>
</protein>
<evidence type="ECO:0000313" key="1">
    <source>
        <dbReference type="EMBL" id="UVF19614.1"/>
    </source>
</evidence>
<dbReference type="RefSeq" id="WP_173945391.1">
    <property type="nucleotide sequence ID" value="NZ_CP102845.1"/>
</dbReference>